<keyword evidence="3" id="KW-1185">Reference proteome</keyword>
<reference evidence="2 3" key="1">
    <citation type="journal article" date="2015" name="Stand. Genomic Sci.">
        <title>Genomic Encyclopedia of Bacterial and Archaeal Type Strains, Phase III: the genomes of soil and plant-associated and newly described type strains.</title>
        <authorList>
            <person name="Whitman W.B."/>
            <person name="Woyke T."/>
            <person name="Klenk H.P."/>
            <person name="Zhou Y."/>
            <person name="Lilburn T.G."/>
            <person name="Beck B.J."/>
            <person name="De Vos P."/>
            <person name="Vandamme P."/>
            <person name="Eisen J.A."/>
            <person name="Garrity G."/>
            <person name="Hugenholtz P."/>
            <person name="Kyrpides N.C."/>
        </authorList>
    </citation>
    <scope>NUCLEOTIDE SEQUENCE [LARGE SCALE GENOMIC DNA]</scope>
    <source>
        <strain evidence="2 3">CGMCC 1.10947</strain>
    </source>
</reference>
<gene>
    <name evidence="2" type="ORF">IQ17_01731</name>
</gene>
<dbReference type="OrthoDB" id="8216596at2"/>
<dbReference type="Proteomes" id="UP000317176">
    <property type="component" value="Unassembled WGS sequence"/>
</dbReference>
<evidence type="ECO:0000256" key="1">
    <source>
        <dbReference type="SAM" id="MobiDB-lite"/>
    </source>
</evidence>
<sequence length="257" mass="28798">MKKPANDNQLRSPEEHRRIVAQLRAAQDDNREVRVRNQHWPTFARLKRAAAWREIQALERYADDESMSLPEGALHAANDNAPVDDTGRTEISRIDSRVGEECPDGDAIMAAWEADEEDRKQGRPERANRILFGAHGRIVAVKTRGRYRSLNETFSEPRGPTEDKAKLDAGHMPDELPNVQDDAARRMDHTAMKRRLGREVCRVLELALGADTAEEIGEELGLSAKSGERMAVKLVDGAIVKLMAEYAKRDAADREAA</sequence>
<dbReference type="EMBL" id="VLKL01000003">
    <property type="protein sequence ID" value="TWI08906.1"/>
    <property type="molecule type" value="Genomic_DNA"/>
</dbReference>
<comment type="caution">
    <text evidence="2">The sequence shown here is derived from an EMBL/GenBank/DDBJ whole genome shotgun (WGS) entry which is preliminary data.</text>
</comment>
<dbReference type="AlphaFoldDB" id="A0A562LMU9"/>
<evidence type="ECO:0000313" key="3">
    <source>
        <dbReference type="Proteomes" id="UP000317176"/>
    </source>
</evidence>
<proteinExistence type="predicted"/>
<feature type="region of interest" description="Disordered" evidence="1">
    <location>
        <begin position="152"/>
        <end position="178"/>
    </location>
</feature>
<protein>
    <submittedName>
        <fullName evidence="2">Uncharacterized protein</fullName>
    </submittedName>
</protein>
<evidence type="ECO:0000313" key="2">
    <source>
        <dbReference type="EMBL" id="TWI08906.1"/>
    </source>
</evidence>
<feature type="compositionally biased region" description="Basic and acidic residues" evidence="1">
    <location>
        <begin position="159"/>
        <end position="174"/>
    </location>
</feature>
<name>A0A562LMU9_9BRAD</name>
<dbReference type="RefSeq" id="WP_145630129.1">
    <property type="nucleotide sequence ID" value="NZ_CP088014.1"/>
</dbReference>
<organism evidence="2 3">
    <name type="scientific">Bradyrhizobium daqingense</name>
    <dbReference type="NCBI Taxonomy" id="993502"/>
    <lineage>
        <taxon>Bacteria</taxon>
        <taxon>Pseudomonadati</taxon>
        <taxon>Pseudomonadota</taxon>
        <taxon>Alphaproteobacteria</taxon>
        <taxon>Hyphomicrobiales</taxon>
        <taxon>Nitrobacteraceae</taxon>
        <taxon>Bradyrhizobium</taxon>
    </lineage>
</organism>
<accession>A0A562LMU9</accession>